<dbReference type="Proteomes" id="UP001220324">
    <property type="component" value="Unassembled WGS sequence"/>
</dbReference>
<dbReference type="EMBL" id="JAQIZZ010000001">
    <property type="protein sequence ID" value="KAJ5557240.1"/>
    <property type="molecule type" value="Genomic_DNA"/>
</dbReference>
<evidence type="ECO:0000259" key="4">
    <source>
        <dbReference type="PROSITE" id="PS51186"/>
    </source>
</evidence>
<proteinExistence type="predicted"/>
<feature type="region of interest" description="Disordered" evidence="3">
    <location>
        <begin position="1"/>
        <end position="37"/>
    </location>
</feature>
<evidence type="ECO:0000256" key="1">
    <source>
        <dbReference type="ARBA" id="ARBA00022679"/>
    </source>
</evidence>
<feature type="domain" description="N-acetyltransferase" evidence="4">
    <location>
        <begin position="72"/>
        <end position="263"/>
    </location>
</feature>
<comment type="caution">
    <text evidence="5">The sequence shown here is derived from an EMBL/GenBank/DDBJ whole genome shotgun (WGS) entry which is preliminary data.</text>
</comment>
<dbReference type="GO" id="GO:0031415">
    <property type="term" value="C:NatA complex"/>
    <property type="evidence" value="ECO:0007669"/>
    <property type="project" value="TreeGrafter"/>
</dbReference>
<dbReference type="SUPFAM" id="SSF55729">
    <property type="entry name" value="Acyl-CoA N-acyltransferases (Nat)"/>
    <property type="match status" value="1"/>
</dbReference>
<feature type="compositionally biased region" description="Acidic residues" evidence="3">
    <location>
        <begin position="288"/>
        <end position="306"/>
    </location>
</feature>
<dbReference type="Gene3D" id="3.40.630.30">
    <property type="match status" value="1"/>
</dbReference>
<dbReference type="PANTHER" id="PTHR42919">
    <property type="entry name" value="N-ALPHA-ACETYLTRANSFERASE"/>
    <property type="match status" value="1"/>
</dbReference>
<protein>
    <recommendedName>
        <fullName evidence="4">N-acetyltransferase domain-containing protein</fullName>
    </recommendedName>
</protein>
<evidence type="ECO:0000256" key="3">
    <source>
        <dbReference type="SAM" id="MobiDB-lite"/>
    </source>
</evidence>
<sequence>MAYQFFAKSKSRTSSSSPSPHRPARPHKPPIYPPPLLSPAVAKSGPPNVSQDTFLPYPHEIPTGYATGHPYITVETVKTVHIPSLTRITTALLPIRYPTSFYTSTITDPVIASLSRVAIYHDHPVAAGPSPGYVPGTDQVIGGIRCKLEKQAPGQVLHGREATNLYIQTLHLLSAHRGRGVATSLLNSLLLAPTVDGTPNQVSDLVKHYNITSVTAHVHEGNEDALQWYVSRGFKVQEGVVEGYYRRLKPSGAKVVRLEVQWEDEEAEGRSQVSTEWKEAAQDSSPNDADDEDWEKVEVEDGEEEDHGVQLLSDSRILEGDETPSRKRKAEEEKGNHSQRR</sequence>
<dbReference type="PROSITE" id="PS51186">
    <property type="entry name" value="GNAT"/>
    <property type="match status" value="1"/>
</dbReference>
<dbReference type="InterPro" id="IPR016181">
    <property type="entry name" value="Acyl_CoA_acyltransferase"/>
</dbReference>
<evidence type="ECO:0000313" key="6">
    <source>
        <dbReference type="Proteomes" id="UP001220324"/>
    </source>
</evidence>
<keyword evidence="1" id="KW-0808">Transferase</keyword>
<dbReference type="InterPro" id="IPR051556">
    <property type="entry name" value="N-term/lysine_N-AcTrnsfr"/>
</dbReference>
<name>A0AAD6GLM8_9EURO</name>
<evidence type="ECO:0000313" key="5">
    <source>
        <dbReference type="EMBL" id="KAJ5557240.1"/>
    </source>
</evidence>
<dbReference type="CDD" id="cd04301">
    <property type="entry name" value="NAT_SF"/>
    <property type="match status" value="1"/>
</dbReference>
<dbReference type="InterPro" id="IPR000182">
    <property type="entry name" value="GNAT_dom"/>
</dbReference>
<organism evidence="5 6">
    <name type="scientific">Penicillium frequentans</name>
    <dbReference type="NCBI Taxonomy" id="3151616"/>
    <lineage>
        <taxon>Eukaryota</taxon>
        <taxon>Fungi</taxon>
        <taxon>Dikarya</taxon>
        <taxon>Ascomycota</taxon>
        <taxon>Pezizomycotina</taxon>
        <taxon>Eurotiomycetes</taxon>
        <taxon>Eurotiomycetidae</taxon>
        <taxon>Eurotiales</taxon>
        <taxon>Aspergillaceae</taxon>
        <taxon>Penicillium</taxon>
    </lineage>
</organism>
<evidence type="ECO:0000256" key="2">
    <source>
        <dbReference type="ARBA" id="ARBA00023315"/>
    </source>
</evidence>
<feature type="compositionally biased region" description="Basic and acidic residues" evidence="3">
    <location>
        <begin position="316"/>
        <end position="341"/>
    </location>
</feature>
<feature type="region of interest" description="Disordered" evidence="3">
    <location>
        <begin position="265"/>
        <end position="341"/>
    </location>
</feature>
<accession>A0AAD6GLM8</accession>
<dbReference type="GO" id="GO:0016747">
    <property type="term" value="F:acyltransferase activity, transferring groups other than amino-acyl groups"/>
    <property type="evidence" value="ECO:0007669"/>
    <property type="project" value="InterPro"/>
</dbReference>
<dbReference type="GO" id="GO:0007064">
    <property type="term" value="P:mitotic sister chromatid cohesion"/>
    <property type="evidence" value="ECO:0007669"/>
    <property type="project" value="TreeGrafter"/>
</dbReference>
<keyword evidence="2" id="KW-0012">Acyltransferase</keyword>
<dbReference type="Pfam" id="PF00583">
    <property type="entry name" value="Acetyltransf_1"/>
    <property type="match status" value="1"/>
</dbReference>
<dbReference type="PANTHER" id="PTHR42919:SF8">
    <property type="entry name" value="N-ALPHA-ACETYLTRANSFERASE 50"/>
    <property type="match status" value="1"/>
</dbReference>
<reference evidence="5 6" key="1">
    <citation type="journal article" date="2023" name="IMA Fungus">
        <title>Comparative genomic study of the Penicillium genus elucidates a diverse pangenome and 15 lateral gene transfer events.</title>
        <authorList>
            <person name="Petersen C."/>
            <person name="Sorensen T."/>
            <person name="Nielsen M.R."/>
            <person name="Sondergaard T.E."/>
            <person name="Sorensen J.L."/>
            <person name="Fitzpatrick D.A."/>
            <person name="Frisvad J.C."/>
            <person name="Nielsen K.L."/>
        </authorList>
    </citation>
    <scope>NUCLEOTIDE SEQUENCE [LARGE SCALE GENOMIC DNA]</scope>
    <source>
        <strain evidence="5 6">IBT 35679</strain>
    </source>
</reference>
<dbReference type="AlphaFoldDB" id="A0AAD6GLM8"/>
<keyword evidence="6" id="KW-1185">Reference proteome</keyword>
<gene>
    <name evidence="5" type="ORF">N7494_001155</name>
</gene>